<comment type="catalytic activity">
    <reaction evidence="16 17">
        <text>a ubiquinone + NADH + 5 H(+)(in) = a ubiquinol + NAD(+) + 4 H(+)(out)</text>
        <dbReference type="Rhea" id="RHEA:29091"/>
        <dbReference type="Rhea" id="RHEA-COMP:9565"/>
        <dbReference type="Rhea" id="RHEA-COMP:9566"/>
        <dbReference type="ChEBI" id="CHEBI:15378"/>
        <dbReference type="ChEBI" id="CHEBI:16389"/>
        <dbReference type="ChEBI" id="CHEBI:17976"/>
        <dbReference type="ChEBI" id="CHEBI:57540"/>
        <dbReference type="ChEBI" id="CHEBI:57945"/>
        <dbReference type="EC" id="7.1.1.2"/>
    </reaction>
</comment>
<feature type="transmembrane region" description="Helical" evidence="17">
    <location>
        <begin position="192"/>
        <end position="211"/>
    </location>
</feature>
<name>A0A059SGA5_PRORF</name>
<evidence type="ECO:0000256" key="4">
    <source>
        <dbReference type="ARBA" id="ARBA00012944"/>
    </source>
</evidence>
<dbReference type="RefSeq" id="YP_008994654.1">
    <property type="nucleotide sequence ID" value="NC_023262.1"/>
</dbReference>
<feature type="transmembrane region" description="Helical" evidence="17">
    <location>
        <begin position="159"/>
        <end position="180"/>
    </location>
</feature>
<keyword evidence="14 17" id="KW-0496">Mitochondrion</keyword>
<keyword evidence="15 17" id="KW-0472">Membrane</keyword>
<feature type="transmembrane region" description="Helical" evidence="17">
    <location>
        <begin position="93"/>
        <end position="112"/>
    </location>
</feature>
<gene>
    <name evidence="19" type="primary">ND4</name>
</gene>
<organism evidence="19">
    <name type="scientific">Protostrongylus rufescens</name>
    <name type="common">Red lungworm</name>
    <dbReference type="NCBI Taxonomy" id="321386"/>
    <lineage>
        <taxon>Eukaryota</taxon>
        <taxon>Metazoa</taxon>
        <taxon>Ecdysozoa</taxon>
        <taxon>Nematoda</taxon>
        <taxon>Chromadorea</taxon>
        <taxon>Rhabditida</taxon>
        <taxon>Rhabditina</taxon>
        <taxon>Rhabditomorpha</taxon>
        <taxon>Strongyloidea</taxon>
        <taxon>Metastrongylidae</taxon>
        <taxon>Protostrongylus</taxon>
    </lineage>
</organism>
<feature type="transmembrane region" description="Helical" evidence="17">
    <location>
        <begin position="273"/>
        <end position="292"/>
    </location>
</feature>
<dbReference type="AlphaFoldDB" id="A0A059SGA5"/>
<evidence type="ECO:0000259" key="18">
    <source>
        <dbReference type="Pfam" id="PF00361"/>
    </source>
</evidence>
<dbReference type="EMBL" id="KF481953">
    <property type="protein sequence ID" value="AGW80394.1"/>
    <property type="molecule type" value="Genomic_DNA"/>
</dbReference>
<dbReference type="InterPro" id="IPR003918">
    <property type="entry name" value="NADH_UbQ_OxRdtase"/>
</dbReference>
<evidence type="ECO:0000256" key="6">
    <source>
        <dbReference type="ARBA" id="ARBA00022448"/>
    </source>
</evidence>
<evidence type="ECO:0000256" key="3">
    <source>
        <dbReference type="ARBA" id="ARBA00009025"/>
    </source>
</evidence>
<dbReference type="GO" id="GO:0042773">
    <property type="term" value="P:ATP synthesis coupled electron transport"/>
    <property type="evidence" value="ECO:0007669"/>
    <property type="project" value="InterPro"/>
</dbReference>
<dbReference type="GeneID" id="18129802"/>
<evidence type="ECO:0000256" key="12">
    <source>
        <dbReference type="ARBA" id="ARBA00023027"/>
    </source>
</evidence>
<dbReference type="GO" id="GO:0031966">
    <property type="term" value="C:mitochondrial membrane"/>
    <property type="evidence" value="ECO:0007669"/>
    <property type="project" value="UniProtKB-SubCell"/>
</dbReference>
<evidence type="ECO:0000256" key="10">
    <source>
        <dbReference type="ARBA" id="ARBA00022982"/>
    </source>
</evidence>
<keyword evidence="11 17" id="KW-1133">Transmembrane helix</keyword>
<dbReference type="PANTHER" id="PTHR43507">
    <property type="entry name" value="NADH-UBIQUINONE OXIDOREDUCTASE CHAIN 4"/>
    <property type="match status" value="1"/>
</dbReference>
<evidence type="ECO:0000256" key="7">
    <source>
        <dbReference type="ARBA" id="ARBA00022660"/>
    </source>
</evidence>
<keyword evidence="10 17" id="KW-0249">Electron transport</keyword>
<dbReference type="GO" id="GO:0015990">
    <property type="term" value="P:electron transport coupled proton transport"/>
    <property type="evidence" value="ECO:0007669"/>
    <property type="project" value="TreeGrafter"/>
</dbReference>
<feature type="transmembrane region" description="Helical" evidence="17">
    <location>
        <begin position="217"/>
        <end position="239"/>
    </location>
</feature>
<keyword evidence="7 17" id="KW-0679">Respiratory chain</keyword>
<evidence type="ECO:0000256" key="2">
    <source>
        <dbReference type="ARBA" id="ARBA00004225"/>
    </source>
</evidence>
<evidence type="ECO:0000256" key="11">
    <source>
        <dbReference type="ARBA" id="ARBA00022989"/>
    </source>
</evidence>
<feature type="transmembrane region" description="Helical" evidence="17">
    <location>
        <begin position="388"/>
        <end position="407"/>
    </location>
</feature>
<dbReference type="GO" id="GO:0008137">
    <property type="term" value="F:NADH dehydrogenase (ubiquinone) activity"/>
    <property type="evidence" value="ECO:0007669"/>
    <property type="project" value="UniProtKB-UniRule"/>
</dbReference>
<dbReference type="PANTHER" id="PTHR43507:SF20">
    <property type="entry name" value="NADH-UBIQUINONE OXIDOREDUCTASE CHAIN 4"/>
    <property type="match status" value="1"/>
</dbReference>
<dbReference type="GO" id="GO:0048039">
    <property type="term" value="F:ubiquinone binding"/>
    <property type="evidence" value="ECO:0007669"/>
    <property type="project" value="TreeGrafter"/>
</dbReference>
<comment type="function">
    <text evidence="17">Core subunit of the mitochondrial membrane respiratory chain NADH dehydrogenase (Complex I) which catalyzes electron transfer from NADH through the respiratory chain, using ubiquinone as an electron acceptor. Essential for the catalytic activity and assembly of complex I.</text>
</comment>
<evidence type="ECO:0000256" key="15">
    <source>
        <dbReference type="ARBA" id="ARBA00023136"/>
    </source>
</evidence>
<evidence type="ECO:0000313" key="19">
    <source>
        <dbReference type="EMBL" id="AGW80394.1"/>
    </source>
</evidence>
<evidence type="ECO:0000256" key="17">
    <source>
        <dbReference type="RuleBase" id="RU003297"/>
    </source>
</evidence>
<feature type="transmembrane region" description="Helical" evidence="17">
    <location>
        <begin position="340"/>
        <end position="367"/>
    </location>
</feature>
<feature type="transmembrane region" description="Helical" evidence="17">
    <location>
        <begin position="12"/>
        <end position="31"/>
    </location>
</feature>
<feature type="transmembrane region" description="Helical" evidence="17">
    <location>
        <begin position="37"/>
        <end position="63"/>
    </location>
</feature>
<keyword evidence="12 17" id="KW-0520">NAD</keyword>
<dbReference type="Pfam" id="PF00361">
    <property type="entry name" value="Proton_antipo_M"/>
    <property type="match status" value="1"/>
</dbReference>
<evidence type="ECO:0000256" key="5">
    <source>
        <dbReference type="ARBA" id="ARBA00021006"/>
    </source>
</evidence>
<dbReference type="EC" id="7.1.1.2" evidence="4 17"/>
<sequence length="409" mass="47992">MLVLLFFSFLTFYFPYMFFFFMMLVSFFMVNDISWAGIFYFCDSYVFVLLIIMMLFILGLVVFSEQDSNLKMLSLLLIVFCFFFLLSSNMLMLYMFFELSMFPILVMILGFGSQIEKISSSYYLLFYTTFCSLPFLFVYFKSFFYISYCYFDFYLSWEFFFILSMSFMVKFPVYFLHLWLPKAHVEAPTTASMLLAGLLLKLGTAGFLRILGSFNFVFNNFWIFLSLVSMIISSFCCLLQSDSKSLAAYSSINHMGFLLLSISIFLLSGKTSALMLMLAHGYTSTLMFFLIGEYYHSSSTRMMYFFNGFFCSSLIFTIMIFLVFLSNSGIPPSLSFLSEFILIASIFLLSKSFFFMIFIYFLVSFYYSVFLIVCSSMKSKVLSFSLNLMGYSVFLVLMMFNIFWWSLFY</sequence>
<comment type="function">
    <text evidence="1">Core subunit of the mitochondrial membrane respiratory chain NADH dehydrogenase (Complex I) that is believed to belong to the minimal assembly required for catalysis. Complex I functions in the transfer of electrons from NADH to the respiratory chain. The immediate electron acceptor for the enzyme is believed to be ubiquinone.</text>
</comment>
<comment type="subcellular location">
    <subcellularLocation>
        <location evidence="2 17">Mitochondrion membrane</location>
        <topology evidence="2 17">Multi-pass membrane protein</topology>
    </subcellularLocation>
</comment>
<feature type="domain" description="NADH:quinone oxidoreductase/Mrp antiporter transmembrane" evidence="18">
    <location>
        <begin position="87"/>
        <end position="358"/>
    </location>
</feature>
<proteinExistence type="inferred from homology"/>
<evidence type="ECO:0000256" key="16">
    <source>
        <dbReference type="ARBA" id="ARBA00049551"/>
    </source>
</evidence>
<evidence type="ECO:0000256" key="8">
    <source>
        <dbReference type="ARBA" id="ARBA00022692"/>
    </source>
</evidence>
<keyword evidence="6 17" id="KW-0813">Transport</keyword>
<dbReference type="InterPro" id="IPR001750">
    <property type="entry name" value="ND/Mrp_TM"/>
</dbReference>
<geneLocation type="mitochondrion" evidence="19"/>
<evidence type="ECO:0000256" key="1">
    <source>
        <dbReference type="ARBA" id="ARBA00003257"/>
    </source>
</evidence>
<dbReference type="GO" id="GO:0003954">
    <property type="term" value="F:NADH dehydrogenase activity"/>
    <property type="evidence" value="ECO:0007669"/>
    <property type="project" value="TreeGrafter"/>
</dbReference>
<feature type="transmembrane region" description="Helical" evidence="17">
    <location>
        <begin position="70"/>
        <end position="87"/>
    </location>
</feature>
<feature type="transmembrane region" description="Helical" evidence="17">
    <location>
        <begin position="124"/>
        <end position="147"/>
    </location>
</feature>
<feature type="transmembrane region" description="Helical" evidence="17">
    <location>
        <begin position="246"/>
        <end position="267"/>
    </location>
</feature>
<accession>A0A059SGA5</accession>
<comment type="similarity">
    <text evidence="3 17">Belongs to the complex I subunit 4 family.</text>
</comment>
<evidence type="ECO:0000256" key="13">
    <source>
        <dbReference type="ARBA" id="ARBA00023075"/>
    </source>
</evidence>
<keyword evidence="9" id="KW-1278">Translocase</keyword>
<dbReference type="PRINTS" id="PR01437">
    <property type="entry name" value="NUOXDRDTASE4"/>
</dbReference>
<keyword evidence="13 17" id="KW-0830">Ubiquinone</keyword>
<evidence type="ECO:0000256" key="14">
    <source>
        <dbReference type="ARBA" id="ARBA00023128"/>
    </source>
</evidence>
<protein>
    <recommendedName>
        <fullName evidence="5 17">NADH-ubiquinone oxidoreductase chain 4</fullName>
        <ecNumber evidence="4 17">7.1.1.2</ecNumber>
    </recommendedName>
</protein>
<feature type="transmembrane region" description="Helical" evidence="17">
    <location>
        <begin position="304"/>
        <end position="325"/>
    </location>
</feature>
<reference evidence="19" key="1">
    <citation type="journal article" date="2013" name="Parasit. Vectors">
        <title>The mitochondrial genome of Protostrongylus rufescens - implications for population and systematic studies.</title>
        <authorList>
            <person name="Jabbar A."/>
            <person name="Mohandas N."/>
            <person name="Jex A.R."/>
            <person name="Gasser R.B."/>
        </authorList>
    </citation>
    <scope>NUCLEOTIDE SEQUENCE</scope>
</reference>
<dbReference type="CTD" id="4538"/>
<keyword evidence="8 17" id="KW-0812">Transmembrane</keyword>
<evidence type="ECO:0000256" key="9">
    <source>
        <dbReference type="ARBA" id="ARBA00022967"/>
    </source>
</evidence>